<dbReference type="STRING" id="699431.SY89_01113"/>
<dbReference type="PATRIC" id="fig|699431.3.peg.1140"/>
<dbReference type="OrthoDB" id="156682at2157"/>
<dbReference type="Proteomes" id="UP000050535">
    <property type="component" value="Unassembled WGS sequence"/>
</dbReference>
<keyword evidence="2" id="KW-1133">Transmembrane helix</keyword>
<reference evidence="4" key="1">
    <citation type="submission" date="2013-11" db="EMBL/GenBank/DDBJ databases">
        <authorList>
            <person name="Hoang H.T."/>
            <person name="Killian M.L."/>
            <person name="Madson D.M."/>
            <person name="Arruda P.H.E."/>
            <person name="Sun D."/>
            <person name="Schwartz K.J."/>
            <person name="Yoon K."/>
        </authorList>
    </citation>
    <scope>NUCLEOTIDE SEQUENCE [LARGE SCALE GENOMIC DNA]</scope>
    <source>
        <strain evidence="4">CDK2</strain>
    </source>
</reference>
<keyword evidence="4" id="KW-1185">Reference proteome</keyword>
<dbReference type="RefSeq" id="WP_054583377.1">
    <property type="nucleotide sequence ID" value="NZ_LGUC01000001.1"/>
</dbReference>
<protein>
    <recommendedName>
        <fullName evidence="5">DUF502 domain-containing protein</fullName>
    </recommendedName>
</protein>
<proteinExistence type="predicted"/>
<dbReference type="PANTHER" id="PTHR31876:SF26">
    <property type="entry name" value="PROTEIN LIKE COV 2"/>
    <property type="match status" value="1"/>
</dbReference>
<comment type="caution">
    <text evidence="3">The sequence shown here is derived from an EMBL/GenBank/DDBJ whole genome shotgun (WGS) entry which is preliminary data.</text>
</comment>
<keyword evidence="2" id="KW-0812">Transmembrane</keyword>
<evidence type="ECO:0000256" key="2">
    <source>
        <dbReference type="SAM" id="Phobius"/>
    </source>
</evidence>
<dbReference type="PANTHER" id="PTHR31876">
    <property type="entry name" value="COV-LIKE PROTEIN 1"/>
    <property type="match status" value="1"/>
</dbReference>
<evidence type="ECO:0000313" key="4">
    <source>
        <dbReference type="Proteomes" id="UP000050535"/>
    </source>
</evidence>
<gene>
    <name evidence="3" type="ORF">SY89_01113</name>
</gene>
<feature type="compositionally biased region" description="Basic and acidic residues" evidence="1">
    <location>
        <begin position="223"/>
        <end position="235"/>
    </location>
</feature>
<dbReference type="EMBL" id="LGUC01000001">
    <property type="protein sequence ID" value="KPN30384.1"/>
    <property type="molecule type" value="Genomic_DNA"/>
</dbReference>
<evidence type="ECO:0008006" key="5">
    <source>
        <dbReference type="Google" id="ProtNLM"/>
    </source>
</evidence>
<dbReference type="Pfam" id="PF04367">
    <property type="entry name" value="DUF502"/>
    <property type="match status" value="1"/>
</dbReference>
<feature type="transmembrane region" description="Helical" evidence="2">
    <location>
        <begin position="12"/>
        <end position="37"/>
    </location>
</feature>
<keyword evidence="2" id="KW-0472">Membrane</keyword>
<dbReference type="InterPro" id="IPR007462">
    <property type="entry name" value="COV1-like"/>
</dbReference>
<accession>A0A0P7GNZ1</accession>
<name>A0A0P7GNZ1_9EURY</name>
<dbReference type="AlphaFoldDB" id="A0A0P7GNZ1"/>
<sequence>MTRWKRDFASGLIVVLPVLVLLLVLRWLIGHLLGLPLNVPPDRIPPELVPAPITLEAAAMALELGMTLGLFVTVTLAAGYLMRTQMGRIAEGLFDDIVNQLPGVRVLYNASKLAVETAVSGASDLQQPVKLEPWNGMRMTAFKTGQRTSDGRDVLFLPTAPNITTGFVVEVDPEEYEETDETVEQALTRVLSAGFGESEAADATEIPVSDALSGTATTVRNAPKPEDLGRRRLDT</sequence>
<organism evidence="3 4">
    <name type="scientific">Halolamina pelagica</name>
    <dbReference type="NCBI Taxonomy" id="699431"/>
    <lineage>
        <taxon>Archaea</taxon>
        <taxon>Methanobacteriati</taxon>
        <taxon>Methanobacteriota</taxon>
        <taxon>Stenosarchaea group</taxon>
        <taxon>Halobacteria</taxon>
        <taxon>Halobacteriales</taxon>
        <taxon>Haloferacaceae</taxon>
    </lineage>
</organism>
<evidence type="ECO:0000313" key="3">
    <source>
        <dbReference type="EMBL" id="KPN30384.1"/>
    </source>
</evidence>
<feature type="transmembrane region" description="Helical" evidence="2">
    <location>
        <begin position="57"/>
        <end position="81"/>
    </location>
</feature>
<feature type="region of interest" description="Disordered" evidence="1">
    <location>
        <begin position="199"/>
        <end position="235"/>
    </location>
</feature>
<evidence type="ECO:0000256" key="1">
    <source>
        <dbReference type="SAM" id="MobiDB-lite"/>
    </source>
</evidence>